<accession>A0AAD8MX52</accession>
<sequence length="153" mass="17158">MYAEVSCCPGLRKKRFWYSFSMASQFPAGSGSTKKEAQEADAFTFERERLATECKAIKEQYMKEAAIRFKKYEADMRQELLETYFSDKDVFGDKIFEETGLDGVKAGRYAGIESYADPVAYLKKKEASAKSAANTSSGQATNGFTDILKKNLP</sequence>
<gene>
    <name evidence="2" type="ORF">POM88_016215</name>
</gene>
<feature type="region of interest" description="Disordered" evidence="1">
    <location>
        <begin position="130"/>
        <end position="153"/>
    </location>
</feature>
<dbReference type="PANTHER" id="PTHR36078:SF2">
    <property type="entry name" value="OS09G0473966 PROTEIN"/>
    <property type="match status" value="1"/>
</dbReference>
<evidence type="ECO:0000313" key="3">
    <source>
        <dbReference type="Proteomes" id="UP001237642"/>
    </source>
</evidence>
<protein>
    <submittedName>
        <fullName evidence="2">Uncharacterized protein</fullName>
    </submittedName>
</protein>
<organism evidence="2 3">
    <name type="scientific">Heracleum sosnowskyi</name>
    <dbReference type="NCBI Taxonomy" id="360622"/>
    <lineage>
        <taxon>Eukaryota</taxon>
        <taxon>Viridiplantae</taxon>
        <taxon>Streptophyta</taxon>
        <taxon>Embryophyta</taxon>
        <taxon>Tracheophyta</taxon>
        <taxon>Spermatophyta</taxon>
        <taxon>Magnoliopsida</taxon>
        <taxon>eudicotyledons</taxon>
        <taxon>Gunneridae</taxon>
        <taxon>Pentapetalae</taxon>
        <taxon>asterids</taxon>
        <taxon>campanulids</taxon>
        <taxon>Apiales</taxon>
        <taxon>Apiaceae</taxon>
        <taxon>Apioideae</taxon>
        <taxon>apioid superclade</taxon>
        <taxon>Tordylieae</taxon>
        <taxon>Tordyliinae</taxon>
        <taxon>Heracleum</taxon>
    </lineage>
</organism>
<dbReference type="Proteomes" id="UP001237642">
    <property type="component" value="Unassembled WGS sequence"/>
</dbReference>
<proteinExistence type="predicted"/>
<evidence type="ECO:0000313" key="2">
    <source>
        <dbReference type="EMBL" id="KAK1388037.1"/>
    </source>
</evidence>
<reference evidence="2" key="1">
    <citation type="submission" date="2023-02" db="EMBL/GenBank/DDBJ databases">
        <title>Genome of toxic invasive species Heracleum sosnowskyi carries increased number of genes despite the absence of recent whole-genome duplications.</title>
        <authorList>
            <person name="Schelkunov M."/>
            <person name="Shtratnikova V."/>
            <person name="Makarenko M."/>
            <person name="Klepikova A."/>
            <person name="Omelchenko D."/>
            <person name="Novikova G."/>
            <person name="Obukhova E."/>
            <person name="Bogdanov V."/>
            <person name="Penin A."/>
            <person name="Logacheva M."/>
        </authorList>
    </citation>
    <scope>NUCLEOTIDE SEQUENCE</scope>
    <source>
        <strain evidence="2">Hsosn_3</strain>
        <tissue evidence="2">Leaf</tissue>
    </source>
</reference>
<dbReference type="AlphaFoldDB" id="A0AAD8MX52"/>
<dbReference type="PANTHER" id="PTHR36078">
    <property type="entry name" value="BNACNNG21220D PROTEIN"/>
    <property type="match status" value="1"/>
</dbReference>
<dbReference type="EMBL" id="JAUIZM010000004">
    <property type="protein sequence ID" value="KAK1388037.1"/>
    <property type="molecule type" value="Genomic_DNA"/>
</dbReference>
<reference evidence="2" key="2">
    <citation type="submission" date="2023-05" db="EMBL/GenBank/DDBJ databases">
        <authorList>
            <person name="Schelkunov M.I."/>
        </authorList>
    </citation>
    <scope>NUCLEOTIDE SEQUENCE</scope>
    <source>
        <strain evidence="2">Hsosn_3</strain>
        <tissue evidence="2">Leaf</tissue>
    </source>
</reference>
<keyword evidence="3" id="KW-1185">Reference proteome</keyword>
<comment type="caution">
    <text evidence="2">The sequence shown here is derived from an EMBL/GenBank/DDBJ whole genome shotgun (WGS) entry which is preliminary data.</text>
</comment>
<name>A0AAD8MX52_9APIA</name>
<evidence type="ECO:0000256" key="1">
    <source>
        <dbReference type="SAM" id="MobiDB-lite"/>
    </source>
</evidence>